<evidence type="ECO:0000313" key="4">
    <source>
        <dbReference type="Proteomes" id="UP000483820"/>
    </source>
</evidence>
<feature type="domain" description="C2H2-type" evidence="2">
    <location>
        <begin position="15"/>
        <end position="38"/>
    </location>
</feature>
<dbReference type="PROSITE" id="PS00028">
    <property type="entry name" value="ZINC_FINGER_C2H2_1"/>
    <property type="match status" value="1"/>
</dbReference>
<dbReference type="EMBL" id="WUAV01000006">
    <property type="protein sequence ID" value="KAF1749767.1"/>
    <property type="molecule type" value="Genomic_DNA"/>
</dbReference>
<accession>A0A6A5G486</accession>
<keyword evidence="1" id="KW-0863">Zinc-finger</keyword>
<dbReference type="RefSeq" id="XP_003102050.2">
    <property type="nucleotide sequence ID" value="XM_003102002.2"/>
</dbReference>
<dbReference type="InterPro" id="IPR013087">
    <property type="entry name" value="Znf_C2H2_type"/>
</dbReference>
<proteinExistence type="predicted"/>
<dbReference type="AlphaFoldDB" id="A0A6A5G486"/>
<reference evidence="3 4" key="1">
    <citation type="submission" date="2019-12" db="EMBL/GenBank/DDBJ databases">
        <title>Chromosome-level assembly of the Caenorhabditis remanei genome.</title>
        <authorList>
            <person name="Teterina A.A."/>
            <person name="Willis J.H."/>
            <person name="Phillips P.C."/>
        </authorList>
    </citation>
    <scope>NUCLEOTIDE SEQUENCE [LARGE SCALE GENOMIC DNA]</scope>
    <source>
        <strain evidence="3 4">PX506</strain>
        <tissue evidence="3">Whole organism</tissue>
    </source>
</reference>
<protein>
    <recommendedName>
        <fullName evidence="2">C2H2-type domain-containing protein</fullName>
    </recommendedName>
</protein>
<dbReference type="PROSITE" id="PS50157">
    <property type="entry name" value="ZINC_FINGER_C2H2_2"/>
    <property type="match status" value="1"/>
</dbReference>
<name>A0A6A5G486_CAERE</name>
<keyword evidence="1" id="KW-0862">Zinc</keyword>
<keyword evidence="1" id="KW-0479">Metal-binding</keyword>
<organism evidence="3 4">
    <name type="scientific">Caenorhabditis remanei</name>
    <name type="common">Caenorhabditis vulgaris</name>
    <dbReference type="NCBI Taxonomy" id="31234"/>
    <lineage>
        <taxon>Eukaryota</taxon>
        <taxon>Metazoa</taxon>
        <taxon>Ecdysozoa</taxon>
        <taxon>Nematoda</taxon>
        <taxon>Chromadorea</taxon>
        <taxon>Rhabditida</taxon>
        <taxon>Rhabditina</taxon>
        <taxon>Rhabditomorpha</taxon>
        <taxon>Rhabditoidea</taxon>
        <taxon>Rhabditidae</taxon>
        <taxon>Peloderinae</taxon>
        <taxon>Caenorhabditis</taxon>
    </lineage>
</organism>
<comment type="caution">
    <text evidence="3">The sequence shown here is derived from an EMBL/GenBank/DDBJ whole genome shotgun (WGS) entry which is preliminary data.</text>
</comment>
<dbReference type="KEGG" id="crq:GCK72_026236"/>
<gene>
    <name evidence="3" type="ORF">GCK72_026236</name>
</gene>
<evidence type="ECO:0000256" key="1">
    <source>
        <dbReference type="PROSITE-ProRule" id="PRU00042"/>
    </source>
</evidence>
<dbReference type="CTD" id="9813966"/>
<dbReference type="Gene3D" id="3.30.160.60">
    <property type="entry name" value="Classic Zinc Finger"/>
    <property type="match status" value="1"/>
</dbReference>
<sequence>MSGNVAPKLKDAGHFPCRHCYKIFKYERNLREHVHGNHPPTHHCFLCDDRLPNEHKPLQIHMTTVHKLPGTITCDCCDATFARKSIFDNHCKEVRNKAKMKHATPIAKTIRYRDPILTAFPSVNYKKNVEAEQPAEKRKSTRELPFRVIYSDDKVIPRSALPILAEAAVDIINAMGLENLGIIVKKQNLDRGPMSEMREDGIIIEL</sequence>
<dbReference type="Proteomes" id="UP000483820">
    <property type="component" value="Chromosome X"/>
</dbReference>
<dbReference type="GO" id="GO:0008270">
    <property type="term" value="F:zinc ion binding"/>
    <property type="evidence" value="ECO:0007669"/>
    <property type="project" value="UniProtKB-KW"/>
</dbReference>
<evidence type="ECO:0000313" key="3">
    <source>
        <dbReference type="EMBL" id="KAF1749767.1"/>
    </source>
</evidence>
<dbReference type="SMART" id="SM00355">
    <property type="entry name" value="ZnF_C2H2"/>
    <property type="match status" value="3"/>
</dbReference>
<evidence type="ECO:0000259" key="2">
    <source>
        <dbReference type="PROSITE" id="PS50157"/>
    </source>
</evidence>
<dbReference type="GeneID" id="9813966"/>